<dbReference type="HOGENOM" id="CLU_083053_1_1_1"/>
<dbReference type="Gene3D" id="2.60.260.40">
    <property type="entry name" value="q5lls5 like domains"/>
    <property type="match status" value="1"/>
</dbReference>
<dbReference type="PANTHER" id="PTHR13156:SF0">
    <property type="entry name" value="NADH DEHYDROGENASE [UBIQUINONE] IRON-SULFUR PROTEIN 6, MITOCHONDRIAL"/>
    <property type="match status" value="1"/>
</dbReference>
<dbReference type="Proteomes" id="UP000016923">
    <property type="component" value="Unassembled WGS sequence"/>
</dbReference>
<dbReference type="Pfam" id="PF10276">
    <property type="entry name" value="zf-CHCC"/>
    <property type="match status" value="1"/>
</dbReference>
<evidence type="ECO:0000313" key="3">
    <source>
        <dbReference type="Proteomes" id="UP000016923"/>
    </source>
</evidence>
<sequence>MLSLRASSRLVSRRFASVGMTTSRSFAVTARAAKEAAAPAETDLAPKSTTEVDAAAPTELQQAPNRAGVWTRNQKPREQAMTGPRFEQTDFSLQPQPWSAMELIHQQPVHWTHDRIVACDGGGGATGHPRVFINTDKPQICVCGYCGLPFANEHHRTHLESLPQTSYPLA</sequence>
<protein>
    <submittedName>
        <fullName evidence="2">Nadh ubiquinone oxidoreductase subunit</fullName>
    </submittedName>
</protein>
<dbReference type="FunFam" id="2.60.260.40:FF:000003">
    <property type="entry name" value="NADH dehydrogenase [ubiquinone] iron-sulfur protein 6, mitochondrial"/>
    <property type="match status" value="1"/>
</dbReference>
<dbReference type="PANTHER" id="PTHR13156">
    <property type="entry name" value="NADH-UBIQUINONE OXIDOREDUCTASE 13 KD-A SUBUNIT"/>
    <property type="match status" value="1"/>
</dbReference>
<dbReference type="OMA" id="TPFANEH"/>
<dbReference type="OrthoDB" id="307899at2759"/>
<dbReference type="GO" id="GO:0005739">
    <property type="term" value="C:mitochondrion"/>
    <property type="evidence" value="ECO:0007669"/>
    <property type="project" value="GOC"/>
</dbReference>
<dbReference type="STRING" id="1262450.S3D258"/>
<dbReference type="GO" id="GO:0006120">
    <property type="term" value="P:mitochondrial electron transport, NADH to ubiquinone"/>
    <property type="evidence" value="ECO:0007669"/>
    <property type="project" value="TreeGrafter"/>
</dbReference>
<accession>S3D258</accession>
<dbReference type="InterPro" id="IPR019401">
    <property type="entry name" value="Znf_CHCC"/>
</dbReference>
<evidence type="ECO:0000259" key="1">
    <source>
        <dbReference type="Pfam" id="PF10276"/>
    </source>
</evidence>
<feature type="domain" description="Zinc finger CHCC-type" evidence="1">
    <location>
        <begin position="115"/>
        <end position="150"/>
    </location>
</feature>
<name>S3D258_OPHP1</name>
<keyword evidence="3" id="KW-1185">Reference proteome</keyword>
<organism evidence="2 3">
    <name type="scientific">Ophiostoma piceae (strain UAMH 11346)</name>
    <name type="common">Sap stain fungus</name>
    <dbReference type="NCBI Taxonomy" id="1262450"/>
    <lineage>
        <taxon>Eukaryota</taxon>
        <taxon>Fungi</taxon>
        <taxon>Dikarya</taxon>
        <taxon>Ascomycota</taxon>
        <taxon>Pezizomycotina</taxon>
        <taxon>Sordariomycetes</taxon>
        <taxon>Sordariomycetidae</taxon>
        <taxon>Ophiostomatales</taxon>
        <taxon>Ophiostomataceae</taxon>
        <taxon>Ophiostoma</taxon>
    </lineage>
</organism>
<proteinExistence type="predicted"/>
<evidence type="ECO:0000313" key="2">
    <source>
        <dbReference type="EMBL" id="EPE07345.1"/>
    </source>
</evidence>
<dbReference type="VEuPathDB" id="FungiDB:F503_07996"/>
<dbReference type="eggNOG" id="KOG3456">
    <property type="taxonomic scope" value="Eukaryota"/>
</dbReference>
<keyword evidence="2" id="KW-0830">Ubiquinone</keyword>
<reference evidence="2 3" key="1">
    <citation type="journal article" date="2013" name="BMC Genomics">
        <title>The genome and transcriptome of the pine saprophyte Ophiostoma piceae, and a comparison with the bark beetle-associated pine pathogen Grosmannia clavigera.</title>
        <authorList>
            <person name="Haridas S."/>
            <person name="Wang Y."/>
            <person name="Lim L."/>
            <person name="Massoumi Alamouti S."/>
            <person name="Jackman S."/>
            <person name="Docking R."/>
            <person name="Robertson G."/>
            <person name="Birol I."/>
            <person name="Bohlmann J."/>
            <person name="Breuil C."/>
        </authorList>
    </citation>
    <scope>NUCLEOTIDE SEQUENCE [LARGE SCALE GENOMIC DNA]</scope>
    <source>
        <strain evidence="2 3">UAMH 11346</strain>
    </source>
</reference>
<dbReference type="AlphaFoldDB" id="S3D258"/>
<dbReference type="EMBL" id="KE148151">
    <property type="protein sequence ID" value="EPE07345.1"/>
    <property type="molecule type" value="Genomic_DNA"/>
</dbReference>
<gene>
    <name evidence="2" type="ORF">F503_07996</name>
</gene>